<gene>
    <name evidence="2" type="ORF">EXY23_13575</name>
</gene>
<dbReference type="AlphaFoldDB" id="A0A4R4DM40"/>
<name>A0A4R4DM40_9PROT</name>
<evidence type="ECO:0000313" key="3">
    <source>
        <dbReference type="Proteomes" id="UP000295023"/>
    </source>
</evidence>
<comment type="caution">
    <text evidence="2">The sequence shown here is derived from an EMBL/GenBank/DDBJ whole genome shotgun (WGS) entry which is preliminary data.</text>
</comment>
<dbReference type="EMBL" id="SKBM01000011">
    <property type="protein sequence ID" value="TCZ61153.1"/>
    <property type="molecule type" value="Genomic_DNA"/>
</dbReference>
<reference evidence="2 3" key="1">
    <citation type="submission" date="2019-03" db="EMBL/GenBank/DDBJ databases">
        <title>Paracraurococcus aquatilis NE82 genome sequence.</title>
        <authorList>
            <person name="Zhao Y."/>
            <person name="Du Z."/>
        </authorList>
    </citation>
    <scope>NUCLEOTIDE SEQUENCE [LARGE SCALE GENOMIC DNA]</scope>
    <source>
        <strain evidence="2 3">NE82</strain>
    </source>
</reference>
<keyword evidence="3" id="KW-1185">Reference proteome</keyword>
<evidence type="ECO:0000313" key="2">
    <source>
        <dbReference type="EMBL" id="TCZ61153.1"/>
    </source>
</evidence>
<evidence type="ECO:0008006" key="4">
    <source>
        <dbReference type="Google" id="ProtNLM"/>
    </source>
</evidence>
<protein>
    <recommendedName>
        <fullName evidence="4">UrcA family protein</fullName>
    </recommendedName>
</protein>
<organism evidence="2 3">
    <name type="scientific">Roseicella aquatilis</name>
    <dbReference type="NCBI Taxonomy" id="2527868"/>
    <lineage>
        <taxon>Bacteria</taxon>
        <taxon>Pseudomonadati</taxon>
        <taxon>Pseudomonadota</taxon>
        <taxon>Alphaproteobacteria</taxon>
        <taxon>Acetobacterales</taxon>
        <taxon>Roseomonadaceae</taxon>
        <taxon>Roseicella</taxon>
    </lineage>
</organism>
<evidence type="ECO:0000256" key="1">
    <source>
        <dbReference type="SAM" id="SignalP"/>
    </source>
</evidence>
<accession>A0A4R4DM40</accession>
<keyword evidence="1" id="KW-0732">Signal</keyword>
<sequence>MRITAALAVTAGLLLGAPVLAAAEGGTTRGRPETLERYLDQLDCAGRPTPEEAAECRAVAGRLLAAAEWARTQPPRLDSLDFWIELLGCQEGESFEARVPCYTRAGRLLGAAVRALEEPGG</sequence>
<proteinExistence type="predicted"/>
<feature type="chain" id="PRO_5020781612" description="UrcA family protein" evidence="1">
    <location>
        <begin position="22"/>
        <end position="121"/>
    </location>
</feature>
<dbReference type="RefSeq" id="WP_132289916.1">
    <property type="nucleotide sequence ID" value="NZ_SKBM01000011.1"/>
</dbReference>
<feature type="signal peptide" evidence="1">
    <location>
        <begin position="1"/>
        <end position="21"/>
    </location>
</feature>
<dbReference type="Proteomes" id="UP000295023">
    <property type="component" value="Unassembled WGS sequence"/>
</dbReference>